<evidence type="ECO:0000256" key="3">
    <source>
        <dbReference type="ARBA" id="ARBA00022448"/>
    </source>
</evidence>
<dbReference type="Gene3D" id="3.40.50.2300">
    <property type="match status" value="1"/>
</dbReference>
<evidence type="ECO:0000256" key="14">
    <source>
        <dbReference type="PROSITE-ProRule" id="PRU01091"/>
    </source>
</evidence>
<keyword evidence="18" id="KW-1185">Reference proteome</keyword>
<keyword evidence="3" id="KW-0813">Transport</keyword>
<dbReference type="NCBIfam" id="TIGR02154">
    <property type="entry name" value="PhoB"/>
    <property type="match status" value="1"/>
</dbReference>
<gene>
    <name evidence="17" type="ORF">DFR27_0006</name>
</gene>
<keyword evidence="7" id="KW-0902">Two-component regulatory system</keyword>
<evidence type="ECO:0000256" key="1">
    <source>
        <dbReference type="ARBA" id="ARBA00004496"/>
    </source>
</evidence>
<keyword evidence="5 13" id="KW-0597">Phosphoprotein</keyword>
<dbReference type="PROSITE" id="PS50110">
    <property type="entry name" value="RESPONSE_REGULATORY"/>
    <property type="match status" value="1"/>
</dbReference>
<comment type="subcellular location">
    <subcellularLocation>
        <location evidence="1">Cytoplasm</location>
    </subcellularLocation>
</comment>
<dbReference type="CDD" id="cd17618">
    <property type="entry name" value="REC_OmpR_PhoB"/>
    <property type="match status" value="1"/>
</dbReference>
<evidence type="ECO:0000256" key="2">
    <source>
        <dbReference type="ARBA" id="ARBA00013332"/>
    </source>
</evidence>
<protein>
    <recommendedName>
        <fullName evidence="2">Phosphate regulon transcriptional regulatory protein PhoB</fullName>
    </recommendedName>
</protein>
<dbReference type="GO" id="GO:0006355">
    <property type="term" value="P:regulation of DNA-templated transcription"/>
    <property type="evidence" value="ECO:0007669"/>
    <property type="project" value="InterPro"/>
</dbReference>
<dbReference type="EMBL" id="REFJ01000001">
    <property type="protein sequence ID" value="RMA82059.1"/>
    <property type="molecule type" value="Genomic_DNA"/>
</dbReference>
<dbReference type="InterPro" id="IPR039420">
    <property type="entry name" value="WalR-like"/>
</dbReference>
<dbReference type="PANTHER" id="PTHR48111">
    <property type="entry name" value="REGULATOR OF RPOS"/>
    <property type="match status" value="1"/>
</dbReference>
<reference evidence="17 18" key="1">
    <citation type="submission" date="2018-10" db="EMBL/GenBank/DDBJ databases">
        <title>Genomic Encyclopedia of Type Strains, Phase IV (KMG-IV): sequencing the most valuable type-strain genomes for metagenomic binning, comparative biology and taxonomic classification.</title>
        <authorList>
            <person name="Goeker M."/>
        </authorList>
    </citation>
    <scope>NUCLEOTIDE SEQUENCE [LARGE SCALE GENOMIC DNA]</scope>
    <source>
        <strain evidence="17 18">DSM 25080</strain>
    </source>
</reference>
<dbReference type="CDD" id="cd00383">
    <property type="entry name" value="trans_reg_C"/>
    <property type="match status" value="1"/>
</dbReference>
<dbReference type="InterPro" id="IPR001867">
    <property type="entry name" value="OmpR/PhoB-type_DNA-bd"/>
</dbReference>
<dbReference type="SUPFAM" id="SSF52172">
    <property type="entry name" value="CheY-like"/>
    <property type="match status" value="1"/>
</dbReference>
<name>A0A3M0AEF5_9GAMM</name>
<dbReference type="InterPro" id="IPR036388">
    <property type="entry name" value="WH-like_DNA-bd_sf"/>
</dbReference>
<evidence type="ECO:0000313" key="18">
    <source>
        <dbReference type="Proteomes" id="UP000267187"/>
    </source>
</evidence>
<dbReference type="AlphaFoldDB" id="A0A3M0AEF5"/>
<dbReference type="GO" id="GO:0032993">
    <property type="term" value="C:protein-DNA complex"/>
    <property type="evidence" value="ECO:0007669"/>
    <property type="project" value="TreeGrafter"/>
</dbReference>
<accession>A0A3M0AEF5</accession>
<dbReference type="Gene3D" id="1.10.10.10">
    <property type="entry name" value="Winged helix-like DNA-binding domain superfamily/Winged helix DNA-binding domain"/>
    <property type="match status" value="1"/>
</dbReference>
<feature type="modified residue" description="4-aspartylphosphate" evidence="13">
    <location>
        <position position="54"/>
    </location>
</feature>
<dbReference type="InterPro" id="IPR001789">
    <property type="entry name" value="Sig_transdc_resp-reg_receiver"/>
</dbReference>
<keyword evidence="4" id="KW-0963">Cytoplasm</keyword>
<keyword evidence="9 14" id="KW-0238">DNA-binding</keyword>
<dbReference type="FunFam" id="3.40.50.2300:FF:000001">
    <property type="entry name" value="DNA-binding response regulator PhoB"/>
    <property type="match status" value="1"/>
</dbReference>
<evidence type="ECO:0000256" key="6">
    <source>
        <dbReference type="ARBA" id="ARBA00022592"/>
    </source>
</evidence>
<keyword evidence="11" id="KW-0804">Transcription</keyword>
<dbReference type="GO" id="GO:0000976">
    <property type="term" value="F:transcription cis-regulatory region binding"/>
    <property type="evidence" value="ECO:0007669"/>
    <property type="project" value="TreeGrafter"/>
</dbReference>
<dbReference type="Pfam" id="PF00486">
    <property type="entry name" value="Trans_reg_C"/>
    <property type="match status" value="1"/>
</dbReference>
<evidence type="ECO:0000256" key="11">
    <source>
        <dbReference type="ARBA" id="ARBA00023163"/>
    </source>
</evidence>
<keyword evidence="8" id="KW-0805">Transcription regulation</keyword>
<evidence type="ECO:0000259" key="16">
    <source>
        <dbReference type="PROSITE" id="PS51755"/>
    </source>
</evidence>
<dbReference type="InterPro" id="IPR011006">
    <property type="entry name" value="CheY-like_superfamily"/>
</dbReference>
<dbReference type="PANTHER" id="PTHR48111:SF40">
    <property type="entry name" value="PHOSPHATE REGULON TRANSCRIPTIONAL REGULATORY PROTEIN PHOB"/>
    <property type="match status" value="1"/>
</dbReference>
<dbReference type="PROSITE" id="PS51755">
    <property type="entry name" value="OMPR_PHOB"/>
    <property type="match status" value="1"/>
</dbReference>
<feature type="domain" description="Response regulatory" evidence="15">
    <location>
        <begin position="5"/>
        <end position="121"/>
    </location>
</feature>
<evidence type="ECO:0000256" key="7">
    <source>
        <dbReference type="ARBA" id="ARBA00023012"/>
    </source>
</evidence>
<dbReference type="GO" id="GO:0006817">
    <property type="term" value="P:phosphate ion transport"/>
    <property type="evidence" value="ECO:0007669"/>
    <property type="project" value="UniProtKB-KW"/>
</dbReference>
<dbReference type="GO" id="GO:0005829">
    <property type="term" value="C:cytosol"/>
    <property type="evidence" value="ECO:0007669"/>
    <property type="project" value="TreeGrafter"/>
</dbReference>
<dbReference type="Gene3D" id="6.10.250.690">
    <property type="match status" value="1"/>
</dbReference>
<proteinExistence type="predicted"/>
<evidence type="ECO:0000256" key="4">
    <source>
        <dbReference type="ARBA" id="ARBA00022490"/>
    </source>
</evidence>
<keyword evidence="6" id="KW-0592">Phosphate transport</keyword>
<dbReference type="Proteomes" id="UP000267187">
    <property type="component" value="Unassembled WGS sequence"/>
</dbReference>
<evidence type="ECO:0000313" key="17">
    <source>
        <dbReference type="EMBL" id="RMA82059.1"/>
    </source>
</evidence>
<evidence type="ECO:0000256" key="8">
    <source>
        <dbReference type="ARBA" id="ARBA00023015"/>
    </source>
</evidence>
<sequence length="233" mass="26233">MNKLKVLIVDDEAAIRDMVAMSLELSGFGCVQAENGSDALALIVDEKPDLALVDWMMPEMTGIELTRRLRRDGTLSEMPVILLTAKAEEDNKISGLESGADDYITKPFSPRELIARIKSTLRRAGKLDVERNIVVADLVIEPASQRVKIGEQTLKLGPIEYRLLYYFATHQDRVHSREQLLDKVWGANVYVEERTVDVHIRRLRKALSVNGHEDLIETVRGSGYLFNSKLTAE</sequence>
<evidence type="ECO:0000256" key="5">
    <source>
        <dbReference type="ARBA" id="ARBA00022553"/>
    </source>
</evidence>
<dbReference type="Pfam" id="PF00072">
    <property type="entry name" value="Response_reg"/>
    <property type="match status" value="1"/>
</dbReference>
<dbReference type="InterPro" id="IPR011879">
    <property type="entry name" value="Sig_transdc_resp-reg_PhoB"/>
</dbReference>
<dbReference type="SMART" id="SM00862">
    <property type="entry name" value="Trans_reg_C"/>
    <property type="match status" value="1"/>
</dbReference>
<comment type="function">
    <text evidence="12">This protein is a positive regulator for the phosphate regulon. Transcription of this operon is positively regulated by PhoB and PhoR when phosphate is limited.</text>
</comment>
<evidence type="ECO:0000256" key="12">
    <source>
        <dbReference type="ARBA" id="ARBA00024735"/>
    </source>
</evidence>
<feature type="domain" description="OmpR/PhoB-type" evidence="16">
    <location>
        <begin position="130"/>
        <end position="228"/>
    </location>
</feature>
<organism evidence="17 18">
    <name type="scientific">Umboniibacter marinipuniceus</name>
    <dbReference type="NCBI Taxonomy" id="569599"/>
    <lineage>
        <taxon>Bacteria</taxon>
        <taxon>Pseudomonadati</taxon>
        <taxon>Pseudomonadota</taxon>
        <taxon>Gammaproteobacteria</taxon>
        <taxon>Cellvibrionales</taxon>
        <taxon>Cellvibrionaceae</taxon>
        <taxon>Umboniibacter</taxon>
    </lineage>
</organism>
<evidence type="ECO:0000256" key="9">
    <source>
        <dbReference type="ARBA" id="ARBA00023125"/>
    </source>
</evidence>
<dbReference type="FunFam" id="1.10.10.10:FF:000011">
    <property type="entry name" value="Phosphate regulon transcriptional regulator PhoB"/>
    <property type="match status" value="1"/>
</dbReference>
<dbReference type="GO" id="GO:0000156">
    <property type="term" value="F:phosphorelay response regulator activity"/>
    <property type="evidence" value="ECO:0007669"/>
    <property type="project" value="InterPro"/>
</dbReference>
<feature type="DNA-binding region" description="OmpR/PhoB-type" evidence="14">
    <location>
        <begin position="130"/>
        <end position="228"/>
    </location>
</feature>
<dbReference type="SMART" id="SM00448">
    <property type="entry name" value="REC"/>
    <property type="match status" value="1"/>
</dbReference>
<keyword evidence="10" id="KW-0010">Activator</keyword>
<evidence type="ECO:0000256" key="10">
    <source>
        <dbReference type="ARBA" id="ARBA00023159"/>
    </source>
</evidence>
<evidence type="ECO:0000259" key="15">
    <source>
        <dbReference type="PROSITE" id="PS50110"/>
    </source>
</evidence>
<dbReference type="RefSeq" id="WP_425452010.1">
    <property type="nucleotide sequence ID" value="NZ_REFJ01000001.1"/>
</dbReference>
<comment type="caution">
    <text evidence="17">The sequence shown here is derived from an EMBL/GenBank/DDBJ whole genome shotgun (WGS) entry which is preliminary data.</text>
</comment>
<evidence type="ECO:0000256" key="13">
    <source>
        <dbReference type="PROSITE-ProRule" id="PRU00169"/>
    </source>
</evidence>